<keyword evidence="2" id="KW-0812">Transmembrane</keyword>
<keyword evidence="3" id="KW-0732">Signal</keyword>
<dbReference type="Proteomes" id="UP000321857">
    <property type="component" value="Chromosome"/>
</dbReference>
<keyword evidence="2" id="KW-1133">Transmembrane helix</keyword>
<organism evidence="4 5">
    <name type="scientific">Sphingomonas xanthus</name>
    <dbReference type="NCBI Taxonomy" id="2594473"/>
    <lineage>
        <taxon>Bacteria</taxon>
        <taxon>Pseudomonadati</taxon>
        <taxon>Pseudomonadota</taxon>
        <taxon>Alphaproteobacteria</taxon>
        <taxon>Sphingomonadales</taxon>
        <taxon>Sphingomonadaceae</taxon>
        <taxon>Sphingomonas</taxon>
    </lineage>
</organism>
<reference evidence="4 5" key="1">
    <citation type="submission" date="2019-07" db="EMBL/GenBank/DDBJ databases">
        <title>Sphingomonas AE3 Genome sequencing and assembly.</title>
        <authorList>
            <person name="Kim H."/>
        </authorList>
    </citation>
    <scope>NUCLEOTIDE SEQUENCE [LARGE SCALE GENOMIC DNA]</scope>
    <source>
        <strain evidence="4 5">AE3</strain>
    </source>
</reference>
<evidence type="ECO:0000256" key="3">
    <source>
        <dbReference type="SAM" id="SignalP"/>
    </source>
</evidence>
<feature type="region of interest" description="Disordered" evidence="1">
    <location>
        <begin position="59"/>
        <end position="124"/>
    </location>
</feature>
<keyword evidence="5" id="KW-1185">Reference proteome</keyword>
<name>A0A516IQN9_9SPHN</name>
<feature type="signal peptide" evidence="3">
    <location>
        <begin position="1"/>
        <end position="26"/>
    </location>
</feature>
<dbReference type="EMBL" id="CP041659">
    <property type="protein sequence ID" value="QDP19228.1"/>
    <property type="molecule type" value="Genomic_DNA"/>
</dbReference>
<feature type="compositionally biased region" description="Low complexity" evidence="1">
    <location>
        <begin position="66"/>
        <end position="80"/>
    </location>
</feature>
<dbReference type="KEGG" id="sxa:FMM02_04175"/>
<feature type="compositionally biased region" description="Pro residues" evidence="1">
    <location>
        <begin position="221"/>
        <end position="247"/>
    </location>
</feature>
<evidence type="ECO:0000313" key="4">
    <source>
        <dbReference type="EMBL" id="QDP19228.1"/>
    </source>
</evidence>
<dbReference type="AlphaFoldDB" id="A0A516IQN9"/>
<dbReference type="OrthoDB" id="7499632at2"/>
<sequence length="429" mass="44634">MTASRRMKCKSLLAIVALVLAVPAGAQNSDAPVDVTAAPTTAADTVGPSQLRNFSLEGSVTRPAERPAQQQPAQQATPQPSAEPPARPASAATSDRSAAPVAAPSTRADAQPTDARPSIEPSQTEGLTAALDPGAAGLVPAPAITESVPLDVTVGNSADNKGLGWAWILALMAATAGIAYLGWNRFGRREQPDPGRMAFAGLAPDDVSEAPSFPPARTRPDPAPPRSQPAPAPRPAAPAAPPAVPEPKAPDDGLIVSTAFKPDLRFDFRPDRAVVTEHEVMLQFELVIVNAGTAPARDVLVEGALFGAHARQDQEIAEFFGKPNGQGDRMPAIAARGRVGLRSAVKLPIDALHSFELEGRKLFVPIVAFNILFRTGSGESQASASFLVGRGNESDAKLAPFRLDLGPRIFRGLSARPHSAGLQRQGAAA</sequence>
<evidence type="ECO:0000256" key="1">
    <source>
        <dbReference type="SAM" id="MobiDB-lite"/>
    </source>
</evidence>
<accession>A0A516IQN9</accession>
<feature type="compositionally biased region" description="Low complexity" evidence="1">
    <location>
        <begin position="88"/>
        <end position="100"/>
    </location>
</feature>
<evidence type="ECO:0000256" key="2">
    <source>
        <dbReference type="SAM" id="Phobius"/>
    </source>
</evidence>
<dbReference type="RefSeq" id="WP_147493682.1">
    <property type="nucleotide sequence ID" value="NZ_CP041659.1"/>
</dbReference>
<feature type="chain" id="PRO_5021947379" evidence="3">
    <location>
        <begin position="27"/>
        <end position="429"/>
    </location>
</feature>
<feature type="transmembrane region" description="Helical" evidence="2">
    <location>
        <begin position="164"/>
        <end position="183"/>
    </location>
</feature>
<feature type="region of interest" description="Disordered" evidence="1">
    <location>
        <begin position="194"/>
        <end position="254"/>
    </location>
</feature>
<proteinExistence type="predicted"/>
<evidence type="ECO:0000313" key="5">
    <source>
        <dbReference type="Proteomes" id="UP000321857"/>
    </source>
</evidence>
<protein>
    <submittedName>
        <fullName evidence="4">Uncharacterized protein</fullName>
    </submittedName>
</protein>
<gene>
    <name evidence="4" type="ORF">FMM02_04175</name>
</gene>
<keyword evidence="2" id="KW-0472">Membrane</keyword>